<gene>
    <name evidence="1" type="ORF">N864_16505</name>
</gene>
<reference evidence="2" key="1">
    <citation type="submission" date="2013-08" db="EMBL/GenBank/DDBJ databases">
        <title>Intrasporangium oryzae NRRL B-24470.</title>
        <authorList>
            <person name="Liu H."/>
            <person name="Wang G."/>
        </authorList>
    </citation>
    <scope>NUCLEOTIDE SEQUENCE [LARGE SCALE GENOMIC DNA]</scope>
    <source>
        <strain evidence="2">Q5-1</strain>
    </source>
</reference>
<dbReference type="AlphaFoldDB" id="W9GP09"/>
<protein>
    <recommendedName>
        <fullName evidence="3">Transcriptional regulator</fullName>
    </recommendedName>
</protein>
<evidence type="ECO:0008006" key="3">
    <source>
        <dbReference type="Google" id="ProtNLM"/>
    </source>
</evidence>
<dbReference type="EMBL" id="AWQS01000031">
    <property type="protein sequence ID" value="EWT06827.1"/>
    <property type="molecule type" value="Genomic_DNA"/>
</dbReference>
<comment type="caution">
    <text evidence="1">The sequence shown here is derived from an EMBL/GenBank/DDBJ whole genome shotgun (WGS) entry which is preliminary data.</text>
</comment>
<sequence length="85" mass="9525">MLATLSAIGEVRRRCDTTELTTVRYARKAGLSWTEIAAALGVTREEAWKRWHEVDETLPPGDVWGPMSLNDPGTVLERWGGSRLE</sequence>
<dbReference type="Proteomes" id="UP000019494">
    <property type="component" value="Unassembled WGS sequence"/>
</dbReference>
<evidence type="ECO:0000313" key="2">
    <source>
        <dbReference type="Proteomes" id="UP000019494"/>
    </source>
</evidence>
<proteinExistence type="predicted"/>
<evidence type="ECO:0000313" key="1">
    <source>
        <dbReference type="EMBL" id="EWT06827.1"/>
    </source>
</evidence>
<name>W9GP09_9MICO</name>
<accession>W9GP09</accession>
<keyword evidence="2" id="KW-1185">Reference proteome</keyword>
<organism evidence="1 2">
    <name type="scientific">Intrasporangium chromatireducens Q5-1</name>
    <dbReference type="NCBI Taxonomy" id="584657"/>
    <lineage>
        <taxon>Bacteria</taxon>
        <taxon>Bacillati</taxon>
        <taxon>Actinomycetota</taxon>
        <taxon>Actinomycetes</taxon>
        <taxon>Micrococcales</taxon>
        <taxon>Intrasporangiaceae</taxon>
        <taxon>Intrasporangium</taxon>
    </lineage>
</organism>